<protein>
    <recommendedName>
        <fullName evidence="4">Type II toxin-antitoxin system RelE/ParE family toxin</fullName>
    </recommendedName>
</protein>
<proteinExistence type="predicted"/>
<dbReference type="Proteomes" id="UP000533639">
    <property type="component" value="Unassembled WGS sequence"/>
</dbReference>
<keyword evidence="3" id="KW-1185">Reference proteome</keyword>
<evidence type="ECO:0000313" key="3">
    <source>
        <dbReference type="Proteomes" id="UP000533639"/>
    </source>
</evidence>
<evidence type="ECO:0008006" key="4">
    <source>
        <dbReference type="Google" id="ProtNLM"/>
    </source>
</evidence>
<dbReference type="InterPro" id="IPR007712">
    <property type="entry name" value="RelE/ParE_toxin"/>
</dbReference>
<dbReference type="AlphaFoldDB" id="A0A9N8IZX2"/>
<sequence length="97" mass="11949">MIRIIWTKIAKNDYWKNIEYLEKEWTLQDVYNFIDKTDALVDLLLKQNLTFKPTNYKDVFQIPVTKQVTLYYKILKNNDIELLRFWNTYQNPKKLKL</sequence>
<evidence type="ECO:0000256" key="1">
    <source>
        <dbReference type="ARBA" id="ARBA00022649"/>
    </source>
</evidence>
<comment type="caution">
    <text evidence="2">The sequence shown here is derived from an EMBL/GenBank/DDBJ whole genome shotgun (WGS) entry which is preliminary data.</text>
</comment>
<dbReference type="Gene3D" id="3.30.2310.20">
    <property type="entry name" value="RelE-like"/>
    <property type="match status" value="1"/>
</dbReference>
<keyword evidence="1" id="KW-1277">Toxin-antitoxin system</keyword>
<name>A0A9N8IZX2_9FLAO</name>
<organism evidence="2 3">
    <name type="scientific">Flavobacterium panici</name>
    <dbReference type="NCBI Taxonomy" id="2654843"/>
    <lineage>
        <taxon>Bacteria</taxon>
        <taxon>Pseudomonadati</taxon>
        <taxon>Bacteroidota</taxon>
        <taxon>Flavobacteriia</taxon>
        <taxon>Flavobacteriales</taxon>
        <taxon>Flavobacteriaceae</taxon>
        <taxon>Flavobacterium</taxon>
    </lineage>
</organism>
<reference evidence="2 3" key="1">
    <citation type="submission" date="2020-06" db="EMBL/GenBank/DDBJ databases">
        <authorList>
            <person name="Criscuolo A."/>
        </authorList>
    </citation>
    <scope>NUCLEOTIDE SEQUENCE [LARGE SCALE GENOMIC DNA]</scope>
    <source>
        <strain evidence="2">PXU-55</strain>
    </source>
</reference>
<dbReference type="Pfam" id="PF05016">
    <property type="entry name" value="ParE_toxin"/>
    <property type="match status" value="1"/>
</dbReference>
<dbReference type="EMBL" id="CAIJDE010000034">
    <property type="protein sequence ID" value="CAC9973674.1"/>
    <property type="molecule type" value="Genomic_DNA"/>
</dbReference>
<accession>A0A9N8IZX2</accession>
<gene>
    <name evidence="2" type="ORF">FLAPXU55_01359</name>
</gene>
<evidence type="ECO:0000313" key="2">
    <source>
        <dbReference type="EMBL" id="CAC9973674.1"/>
    </source>
</evidence>
<dbReference type="InterPro" id="IPR035093">
    <property type="entry name" value="RelE/ParE_toxin_dom_sf"/>
</dbReference>
<dbReference type="RefSeq" id="WP_180857086.1">
    <property type="nucleotide sequence ID" value="NZ_CAIJDE010000034.1"/>
</dbReference>